<keyword evidence="5 6" id="KW-0949">S-adenosyl-L-methionine</keyword>
<dbReference type="GO" id="GO:0009060">
    <property type="term" value="P:aerobic respiration"/>
    <property type="evidence" value="ECO:0007669"/>
    <property type="project" value="UniProtKB-UniRule"/>
</dbReference>
<protein>
    <recommendedName>
        <fullName evidence="6">Ubiquinone/menaquinone biosynthesis C-methyltransferase UbiE</fullName>
        <ecNumber evidence="6">2.1.1.163</ecNumber>
        <ecNumber evidence="6">2.1.1.201</ecNumber>
    </recommendedName>
    <alternativeName>
        <fullName evidence="6">2-methoxy-6-polyprenyl-1,4-benzoquinol methylase</fullName>
    </alternativeName>
    <alternativeName>
        <fullName evidence="6">Demethylmenaquinone methyltransferase</fullName>
    </alternativeName>
</protein>
<dbReference type="Proteomes" id="UP000194450">
    <property type="component" value="Unassembled WGS sequence"/>
</dbReference>
<dbReference type="PROSITE" id="PS01183">
    <property type="entry name" value="UBIE_1"/>
    <property type="match status" value="1"/>
</dbReference>
<dbReference type="Pfam" id="PF01209">
    <property type="entry name" value="Ubie_methyltran"/>
    <property type="match status" value="1"/>
</dbReference>
<proteinExistence type="inferred from homology"/>
<comment type="similarity">
    <text evidence="6">Belongs to the class I-like SAM-binding methyltransferase superfamily. MenG/UbiE family.</text>
</comment>
<name>A0A1Y6FXE4_9GAMM</name>
<dbReference type="PANTHER" id="PTHR43591">
    <property type="entry name" value="METHYLTRANSFERASE"/>
    <property type="match status" value="1"/>
</dbReference>
<organism evidence="7 8">
    <name type="scientific">Pseudidiomarina planktonica</name>
    <dbReference type="NCBI Taxonomy" id="1323738"/>
    <lineage>
        <taxon>Bacteria</taxon>
        <taxon>Pseudomonadati</taxon>
        <taxon>Pseudomonadota</taxon>
        <taxon>Gammaproteobacteria</taxon>
        <taxon>Alteromonadales</taxon>
        <taxon>Idiomarinaceae</taxon>
        <taxon>Pseudidiomarina</taxon>
    </lineage>
</organism>
<dbReference type="GO" id="GO:0032259">
    <property type="term" value="P:methylation"/>
    <property type="evidence" value="ECO:0007669"/>
    <property type="project" value="UniProtKB-KW"/>
</dbReference>
<feature type="binding site" evidence="6">
    <location>
        <begin position="123"/>
        <end position="124"/>
    </location>
    <ligand>
        <name>S-adenosyl-L-methionine</name>
        <dbReference type="ChEBI" id="CHEBI:59789"/>
    </ligand>
</feature>
<comment type="function">
    <text evidence="6">Methyltransferase required for the conversion of demethylmenaquinol (DMKH2) to menaquinol (MKH2) and the conversion of 2-polyprenyl-6-methoxy-1,4-benzoquinol (DDMQH2) to 2-polyprenyl-3-methyl-6-methoxy-1,4-benzoquinol (DMQH2).</text>
</comment>
<dbReference type="OrthoDB" id="9808140at2"/>
<sequence length="251" mass="27748">MTDKASDTIDFGYKKVAKNAKQGLVADVFHSVAGKYDVMNDVMSFGIHRLWKRYTIDCSGVRAGQKVLDIAGGTGDLTEQFSRRVGPQGEVVLADINNSMLSVGRDRLRNRGIVGNVSYVQANAEELPFADDTFDIITIAFGLRNVTDKSKALASMLRVLKPGGRLLVLEFSKPTHEMLNQAYDFYSFNVLPKMGQLIAGDADSYQYLAESIRMHPDQDTLKGMMEAVGFEQVSYDNLTGGIVALHRGYKF</sequence>
<dbReference type="FunFam" id="3.40.50.150:FF:000014">
    <property type="entry name" value="Ubiquinone/menaquinone biosynthesis C-methyltransferase UbiE"/>
    <property type="match status" value="1"/>
</dbReference>
<reference evidence="8" key="1">
    <citation type="submission" date="2017-04" db="EMBL/GenBank/DDBJ databases">
        <authorList>
            <person name="Varghese N."/>
            <person name="Submissions S."/>
        </authorList>
    </citation>
    <scope>NUCLEOTIDE SEQUENCE [LARGE SCALE GENOMIC DNA]</scope>
</reference>
<dbReference type="NCBIfam" id="TIGR01934">
    <property type="entry name" value="MenG_MenH_UbiE"/>
    <property type="match status" value="1"/>
</dbReference>
<comment type="pathway">
    <text evidence="6">Quinol/quinone metabolism; menaquinone biosynthesis; menaquinol from 1,4-dihydroxy-2-naphthoate: step 2/2.</text>
</comment>
<dbReference type="HAMAP" id="MF_01813">
    <property type="entry name" value="MenG_UbiE_methyltr"/>
    <property type="match status" value="1"/>
</dbReference>
<dbReference type="EMBL" id="FXWH01000002">
    <property type="protein sequence ID" value="SMQ80025.1"/>
    <property type="molecule type" value="Genomic_DNA"/>
</dbReference>
<keyword evidence="8" id="KW-1185">Reference proteome</keyword>
<comment type="catalytic activity">
    <reaction evidence="6">
        <text>a 2-methoxy-6-(all-trans-polyprenyl)benzene-1,4-diol + S-adenosyl-L-methionine = a 5-methoxy-2-methyl-3-(all-trans-polyprenyl)benzene-1,4-diol + S-adenosyl-L-homocysteine + H(+)</text>
        <dbReference type="Rhea" id="RHEA:28286"/>
        <dbReference type="Rhea" id="RHEA-COMP:10858"/>
        <dbReference type="Rhea" id="RHEA-COMP:10859"/>
        <dbReference type="ChEBI" id="CHEBI:15378"/>
        <dbReference type="ChEBI" id="CHEBI:57856"/>
        <dbReference type="ChEBI" id="CHEBI:59789"/>
        <dbReference type="ChEBI" id="CHEBI:84166"/>
        <dbReference type="ChEBI" id="CHEBI:84167"/>
        <dbReference type="EC" id="2.1.1.201"/>
    </reaction>
</comment>
<evidence type="ECO:0000313" key="7">
    <source>
        <dbReference type="EMBL" id="SMQ80025.1"/>
    </source>
</evidence>
<evidence type="ECO:0000256" key="1">
    <source>
        <dbReference type="ARBA" id="ARBA00022428"/>
    </source>
</evidence>
<comment type="caution">
    <text evidence="6">Lacks conserved residue(s) required for the propagation of feature annotation.</text>
</comment>
<dbReference type="Gene3D" id="3.40.50.150">
    <property type="entry name" value="Vaccinia Virus protein VP39"/>
    <property type="match status" value="1"/>
</dbReference>
<keyword evidence="4 6" id="KW-0831">Ubiquinone biosynthesis</keyword>
<dbReference type="InterPro" id="IPR004033">
    <property type="entry name" value="UbiE/COQ5_MeTrFase"/>
</dbReference>
<evidence type="ECO:0000256" key="6">
    <source>
        <dbReference type="HAMAP-Rule" id="MF_01813"/>
    </source>
</evidence>
<dbReference type="AlphaFoldDB" id="A0A1Y6FXE4"/>
<evidence type="ECO:0000313" key="8">
    <source>
        <dbReference type="Proteomes" id="UP000194450"/>
    </source>
</evidence>
<gene>
    <name evidence="6" type="primary">ubiE</name>
    <name evidence="7" type="ORF">SAMN06297229_1940</name>
</gene>
<dbReference type="EC" id="2.1.1.163" evidence="6"/>
<dbReference type="EC" id="2.1.1.201" evidence="6"/>
<dbReference type="UniPathway" id="UPA00079">
    <property type="reaction ID" value="UER00169"/>
</dbReference>
<feature type="binding site" evidence="6">
    <location>
        <position position="74"/>
    </location>
    <ligand>
        <name>S-adenosyl-L-methionine</name>
        <dbReference type="ChEBI" id="CHEBI:59789"/>
    </ligand>
</feature>
<dbReference type="UniPathway" id="UPA00232"/>
<dbReference type="NCBIfam" id="NF001240">
    <property type="entry name" value="PRK00216.1-1"/>
    <property type="match status" value="1"/>
</dbReference>
<dbReference type="InterPro" id="IPR029063">
    <property type="entry name" value="SAM-dependent_MTases_sf"/>
</dbReference>
<evidence type="ECO:0000256" key="3">
    <source>
        <dbReference type="ARBA" id="ARBA00022679"/>
    </source>
</evidence>
<dbReference type="CDD" id="cd02440">
    <property type="entry name" value="AdoMet_MTases"/>
    <property type="match status" value="1"/>
</dbReference>
<keyword evidence="2 6" id="KW-0489">Methyltransferase</keyword>
<dbReference type="GO" id="GO:0009234">
    <property type="term" value="P:menaquinone biosynthetic process"/>
    <property type="evidence" value="ECO:0007669"/>
    <property type="project" value="UniProtKB-UniRule"/>
</dbReference>
<evidence type="ECO:0000256" key="5">
    <source>
        <dbReference type="ARBA" id="ARBA00022691"/>
    </source>
</evidence>
<dbReference type="PROSITE" id="PS01184">
    <property type="entry name" value="UBIE_2"/>
    <property type="match status" value="1"/>
</dbReference>
<comment type="pathway">
    <text evidence="6">Cofactor biosynthesis; ubiquinone biosynthesis.</text>
</comment>
<dbReference type="SUPFAM" id="SSF53335">
    <property type="entry name" value="S-adenosyl-L-methionine-dependent methyltransferases"/>
    <property type="match status" value="1"/>
</dbReference>
<dbReference type="NCBIfam" id="NF001244">
    <property type="entry name" value="PRK00216.1-5"/>
    <property type="match status" value="1"/>
</dbReference>
<dbReference type="GO" id="GO:0008425">
    <property type="term" value="F:2-methoxy-6-polyprenyl-1,4-benzoquinol methyltransferase activity"/>
    <property type="evidence" value="ECO:0007669"/>
    <property type="project" value="UniProtKB-UniRule"/>
</dbReference>
<evidence type="ECO:0000256" key="4">
    <source>
        <dbReference type="ARBA" id="ARBA00022688"/>
    </source>
</evidence>
<keyword evidence="1 6" id="KW-0474">Menaquinone biosynthesis</keyword>
<dbReference type="InterPro" id="IPR023576">
    <property type="entry name" value="UbiE/COQ5_MeTrFase_CS"/>
</dbReference>
<dbReference type="GO" id="GO:0043770">
    <property type="term" value="F:demethylmenaquinone methyltransferase activity"/>
    <property type="evidence" value="ECO:0007669"/>
    <property type="project" value="UniProtKB-UniRule"/>
</dbReference>
<accession>A0A1Y6FXE4</accession>
<dbReference type="PROSITE" id="PS51608">
    <property type="entry name" value="SAM_MT_UBIE"/>
    <property type="match status" value="1"/>
</dbReference>
<feature type="binding site" evidence="6">
    <location>
        <position position="95"/>
    </location>
    <ligand>
        <name>S-adenosyl-L-methionine</name>
        <dbReference type="ChEBI" id="CHEBI:59789"/>
    </ligand>
</feature>
<comment type="catalytic activity">
    <reaction evidence="6">
        <text>a 2-demethylmenaquinol + S-adenosyl-L-methionine = a menaquinol + S-adenosyl-L-homocysteine + H(+)</text>
        <dbReference type="Rhea" id="RHEA:42640"/>
        <dbReference type="Rhea" id="RHEA-COMP:9539"/>
        <dbReference type="Rhea" id="RHEA-COMP:9563"/>
        <dbReference type="ChEBI" id="CHEBI:15378"/>
        <dbReference type="ChEBI" id="CHEBI:18151"/>
        <dbReference type="ChEBI" id="CHEBI:55437"/>
        <dbReference type="ChEBI" id="CHEBI:57856"/>
        <dbReference type="ChEBI" id="CHEBI:59789"/>
        <dbReference type="EC" id="2.1.1.163"/>
    </reaction>
</comment>
<dbReference type="NCBIfam" id="NF001242">
    <property type="entry name" value="PRK00216.1-3"/>
    <property type="match status" value="1"/>
</dbReference>
<dbReference type="PANTHER" id="PTHR43591:SF24">
    <property type="entry name" value="2-METHOXY-6-POLYPRENYL-1,4-BENZOQUINOL METHYLASE, MITOCHONDRIAL"/>
    <property type="match status" value="1"/>
</dbReference>
<keyword evidence="3 6" id="KW-0808">Transferase</keyword>
<dbReference type="RefSeq" id="WP_086435073.1">
    <property type="nucleotide sequence ID" value="NZ_FXWH01000002.1"/>
</dbReference>
<evidence type="ECO:0000256" key="2">
    <source>
        <dbReference type="ARBA" id="ARBA00022603"/>
    </source>
</evidence>